<dbReference type="EMBL" id="SEOQ01000102">
    <property type="protein sequence ID" value="TFY70420.1"/>
    <property type="molecule type" value="Genomic_DNA"/>
</dbReference>
<feature type="compositionally biased region" description="Low complexity" evidence="1">
    <location>
        <begin position="114"/>
        <end position="123"/>
    </location>
</feature>
<dbReference type="AlphaFoldDB" id="A0A4Y9Z8H5"/>
<proteinExistence type="predicted"/>
<evidence type="ECO:0000313" key="2">
    <source>
        <dbReference type="EMBL" id="TFY70420.1"/>
    </source>
</evidence>
<accession>A0A4Y9Z8H5</accession>
<reference evidence="2 3" key="1">
    <citation type="submission" date="2019-02" db="EMBL/GenBank/DDBJ databases">
        <title>Genome sequencing of the rare red list fungi Dentipellis fragilis.</title>
        <authorList>
            <person name="Buettner E."/>
            <person name="Kellner H."/>
        </authorList>
    </citation>
    <scope>NUCLEOTIDE SEQUENCE [LARGE SCALE GENOMIC DNA]</scope>
    <source>
        <strain evidence="2 3">DSM 105465</strain>
    </source>
</reference>
<gene>
    <name evidence="2" type="ORF">EVG20_g2583</name>
</gene>
<evidence type="ECO:0000256" key="1">
    <source>
        <dbReference type="SAM" id="MobiDB-lite"/>
    </source>
</evidence>
<keyword evidence="3" id="KW-1185">Reference proteome</keyword>
<dbReference type="Proteomes" id="UP000298327">
    <property type="component" value="Unassembled WGS sequence"/>
</dbReference>
<feature type="region of interest" description="Disordered" evidence="1">
    <location>
        <begin position="58"/>
        <end position="123"/>
    </location>
</feature>
<feature type="compositionally biased region" description="Gly residues" evidence="1">
    <location>
        <begin position="98"/>
        <end position="110"/>
    </location>
</feature>
<evidence type="ECO:0000313" key="3">
    <source>
        <dbReference type="Proteomes" id="UP000298327"/>
    </source>
</evidence>
<protein>
    <submittedName>
        <fullName evidence="2">Uncharacterized protein</fullName>
    </submittedName>
</protein>
<sequence length="123" mass="13646">MSLLHKHDLMKLSRHEIQQLAEKHGLKPTMKSVRIVNTIMNMHPGGLPVRDGRIPGFYPGEWPESPISMMKARRRSARKMKSRKSETMTTQERQENGVGSGSSENGGSGKGKVTKTSSLMATT</sequence>
<organism evidence="2 3">
    <name type="scientific">Dentipellis fragilis</name>
    <dbReference type="NCBI Taxonomy" id="205917"/>
    <lineage>
        <taxon>Eukaryota</taxon>
        <taxon>Fungi</taxon>
        <taxon>Dikarya</taxon>
        <taxon>Basidiomycota</taxon>
        <taxon>Agaricomycotina</taxon>
        <taxon>Agaricomycetes</taxon>
        <taxon>Russulales</taxon>
        <taxon>Hericiaceae</taxon>
        <taxon>Dentipellis</taxon>
    </lineage>
</organism>
<name>A0A4Y9Z8H5_9AGAM</name>
<comment type="caution">
    <text evidence="2">The sequence shown here is derived from an EMBL/GenBank/DDBJ whole genome shotgun (WGS) entry which is preliminary data.</text>
</comment>
<feature type="compositionally biased region" description="Basic residues" evidence="1">
    <location>
        <begin position="71"/>
        <end position="82"/>
    </location>
</feature>